<feature type="region of interest" description="Disordered" evidence="4">
    <location>
        <begin position="560"/>
        <end position="610"/>
    </location>
</feature>
<feature type="region of interest" description="Disordered" evidence="4">
    <location>
        <begin position="1397"/>
        <end position="1416"/>
    </location>
</feature>
<feature type="domain" description="FtsK" evidence="6">
    <location>
        <begin position="622"/>
        <end position="809"/>
    </location>
</feature>
<organism evidence="7 8">
    <name type="scientific">Kocuria tytonis</name>
    <dbReference type="NCBI Taxonomy" id="2054280"/>
    <lineage>
        <taxon>Bacteria</taxon>
        <taxon>Bacillati</taxon>
        <taxon>Actinomycetota</taxon>
        <taxon>Actinomycetes</taxon>
        <taxon>Micrococcales</taxon>
        <taxon>Micrococcaceae</taxon>
        <taxon>Kocuria</taxon>
    </lineage>
</organism>
<dbReference type="InterPro" id="IPR027417">
    <property type="entry name" value="P-loop_NTPase"/>
</dbReference>
<dbReference type="Pfam" id="PF01580">
    <property type="entry name" value="FtsK_SpoIIIE"/>
    <property type="match status" value="1"/>
</dbReference>
<accession>A0A495AD62</accession>
<feature type="compositionally biased region" description="Pro residues" evidence="4">
    <location>
        <begin position="1400"/>
        <end position="1410"/>
    </location>
</feature>
<dbReference type="EMBL" id="PNJG02000001">
    <property type="protein sequence ID" value="RKQ36705.1"/>
    <property type="molecule type" value="Genomic_DNA"/>
</dbReference>
<keyword evidence="8" id="KW-1185">Reference proteome</keyword>
<dbReference type="InterPro" id="IPR003593">
    <property type="entry name" value="AAA+_ATPase"/>
</dbReference>
<name>A0A495AD62_9MICC</name>
<feature type="region of interest" description="Disordered" evidence="4">
    <location>
        <begin position="1290"/>
        <end position="1342"/>
    </location>
</feature>
<feature type="compositionally biased region" description="Low complexity" evidence="4">
    <location>
        <begin position="902"/>
        <end position="916"/>
    </location>
</feature>
<dbReference type="OrthoDB" id="9807790at2"/>
<evidence type="ECO:0000259" key="6">
    <source>
        <dbReference type="PROSITE" id="PS50901"/>
    </source>
</evidence>
<dbReference type="PANTHER" id="PTHR22683">
    <property type="entry name" value="SPORULATION PROTEIN RELATED"/>
    <property type="match status" value="1"/>
</dbReference>
<feature type="binding site" evidence="3">
    <location>
        <begin position="638"/>
        <end position="645"/>
    </location>
    <ligand>
        <name>ATP</name>
        <dbReference type="ChEBI" id="CHEBI:30616"/>
    </ligand>
</feature>
<gene>
    <name evidence="7" type="ORF">C1C97_003480</name>
</gene>
<keyword evidence="5" id="KW-1133">Transmembrane helix</keyword>
<evidence type="ECO:0000256" key="2">
    <source>
        <dbReference type="ARBA" id="ARBA00022840"/>
    </source>
</evidence>
<dbReference type="RefSeq" id="WP_121029996.1">
    <property type="nucleotide sequence ID" value="NZ_PNJG02000001.1"/>
</dbReference>
<keyword evidence="2 3" id="KW-0067">ATP-binding</keyword>
<dbReference type="PANTHER" id="PTHR22683:SF1">
    <property type="entry name" value="TYPE VII SECRETION SYSTEM PROTEIN ESSC"/>
    <property type="match status" value="1"/>
</dbReference>
<dbReference type="InterPro" id="IPR050206">
    <property type="entry name" value="FtsK/SpoIIIE/SftA"/>
</dbReference>
<protein>
    <recommendedName>
        <fullName evidence="6">FtsK domain-containing protein</fullName>
    </recommendedName>
</protein>
<evidence type="ECO:0000256" key="4">
    <source>
        <dbReference type="SAM" id="MobiDB-lite"/>
    </source>
</evidence>
<dbReference type="Gene3D" id="3.40.50.300">
    <property type="entry name" value="P-loop containing nucleotide triphosphate hydrolases"/>
    <property type="match status" value="1"/>
</dbReference>
<dbReference type="GO" id="GO:0005524">
    <property type="term" value="F:ATP binding"/>
    <property type="evidence" value="ECO:0007669"/>
    <property type="project" value="UniProtKB-UniRule"/>
</dbReference>
<dbReference type="SUPFAM" id="SSF52540">
    <property type="entry name" value="P-loop containing nucleoside triphosphate hydrolases"/>
    <property type="match status" value="1"/>
</dbReference>
<keyword evidence="5" id="KW-0812">Transmembrane</keyword>
<feature type="region of interest" description="Disordered" evidence="4">
    <location>
        <begin position="900"/>
        <end position="941"/>
    </location>
</feature>
<proteinExistence type="predicted"/>
<feature type="compositionally biased region" description="Basic and acidic residues" evidence="4">
    <location>
        <begin position="1305"/>
        <end position="1317"/>
    </location>
</feature>
<evidence type="ECO:0000256" key="3">
    <source>
        <dbReference type="PROSITE-ProRule" id="PRU00289"/>
    </source>
</evidence>
<comment type="caution">
    <text evidence="7">The sequence shown here is derived from an EMBL/GenBank/DDBJ whole genome shotgun (WGS) entry which is preliminary data.</text>
</comment>
<dbReference type="Proteomes" id="UP000249516">
    <property type="component" value="Unassembled WGS sequence"/>
</dbReference>
<dbReference type="PROSITE" id="PS50901">
    <property type="entry name" value="FTSK"/>
    <property type="match status" value="1"/>
</dbReference>
<reference evidence="7 8" key="1">
    <citation type="submission" date="2018-10" db="EMBL/GenBank/DDBJ databases">
        <title>Kocuria tytouropygialis sp. nov., isolated from the uropygial gland of an American barn owl (Tyto furcata).</title>
        <authorList>
            <person name="Braun M.S."/>
            <person name="Wang E."/>
            <person name="Zimmermann S."/>
            <person name="Wagner H."/>
            <person name="Wink M."/>
        </authorList>
    </citation>
    <scope>NUCLEOTIDE SEQUENCE [LARGE SCALE GENOMIC DNA]</scope>
    <source>
        <strain evidence="7 8">442</strain>
    </source>
</reference>
<dbReference type="GO" id="GO:0003677">
    <property type="term" value="F:DNA binding"/>
    <property type="evidence" value="ECO:0007669"/>
    <property type="project" value="InterPro"/>
</dbReference>
<feature type="region of interest" description="Disordered" evidence="4">
    <location>
        <begin position="76"/>
        <end position="111"/>
    </location>
</feature>
<feature type="compositionally biased region" description="Low complexity" evidence="4">
    <location>
        <begin position="329"/>
        <end position="343"/>
    </location>
</feature>
<evidence type="ECO:0000256" key="5">
    <source>
        <dbReference type="SAM" id="Phobius"/>
    </source>
</evidence>
<keyword evidence="5" id="KW-0472">Membrane</keyword>
<sequence>MHLSLHVAWLGSETSHPADLTAPSGTPGSVLAAELARRVGGGHIAFVAGRPLADTLVGEPPVTDGATVMLHPTRTDAAPGARQSAENEAAVSAADGRDPAPCGTGPGGGPDDAASLVSVAGTGVGTRLPLPRGNHVLELRAEEPALSPGHTGCGSGVPLLVDHSGVHVHPGGASLGHGDVLRVGRADRVAWLRCEHSGGIGPRSTWPDPAGIPSGFTAREADPAHPLSVDTAAHRRARLAMITGLLPLVAGIGIAVVTHWWFFLVFSALGALTSAAGWAGDRGARAEQRRRLAAALERDLRRCEHAAPSAAETIERCRALAVAHHGAASQPGAAPLQPAGAGAVRHPAESPSGRGDTERPAWVRLGHGTRVAQLAVGRGVSVGAVTHERAPVLLDLTQLPELTLALDPVLASGVLNCLAVQLFTGPGALSRLSVSPGLDWRAPLAAGPPTVPGDACSVFPESCGALTALEVLTPEDAAHRPRRAGVARIVVVRGAAPEDADAVVTEVSGLLRLSCHSSRAVPGLSAQEQRTSVKLLPDTVTRGTAAGAIAAWRRWAGARGAHGAGGSGELPRTVGSGDLLSTVGGAAERTGPDAAPGAPVPRPSRPGGRSLGTLIGVSRAGVERIVLDDENPHLLIAGTTGCGKSEVLRTLVAGLAREFSPARLEFVFVDFKGGAALAPLTGLPHVHTLLTDLGPDEVERALVFLRSELQRRERVLTSHGCQDMRQLLHAAGARTPIRELVVVVDEAKMLTDSFPRAAEQLAVIATVGRSLGVHLVLATQRPQGALPADVRANISQALCLRVRTEQDSVDVIGSPVAARIPVTVPGRGFLDRGAGPPVEVQCAVLTRMTAPEPEDLVLRFLPPVAPAAVLGSGDHPGSSPIPSLRGGVSHAVRDVVRIWTSPGAERPGPAAPGASGTVSDRAVPPGLSRRGAPEPVSGRAVDLGEAESPAAHWSGRAVWWPWQDGPLVLVGRPSMVRDSFASVVNRCARWGGADEPAGPALPGVAVYVLSASGRAVADLVTADGTAAHGAVRGWARAECPADVSRMIGLLRSHLEQHPADPRGTGELAVLAVDDWDRCTQVLRGGTWAHLEDDLLALLGSGADRGLSAVVAGDRHLVSGRGSHLGPNRLYFPGEQSADALLHWPRLPPFTPEAQRAALTGPAARRCAPPDVHRHADPSAVVQLAEGWLPAAGACRPDPTRQPPDHPPRGRAVPPADPRATALASASWPRSFPLPAVWSAPEEDLGGLPVGVTAEGEPAVHPWGPGSTLLVTGPARSGRTSFLEWAQDCLGRPSVEPGRHPSGGGGRDHDARRTEARTGTRSGLEPPVITMPGVDARRTESDGVRGVAPHRVLRVHPRTVEEVRALLRPLSNAEHPTTVVIDDADRLPPDVLRALAATWDPRPPVPDPPHGPRGASVPQWRLPGGRVILSAQLTDSLPVSFPPLSAWRQQSDTLLLRPRRSFDGDMFGVSLTGQGMGGPPGRGFWLRRGNAQPVQTPAPRGGCPTPATGRGA</sequence>
<feature type="transmembrane region" description="Helical" evidence="5">
    <location>
        <begin position="245"/>
        <end position="266"/>
    </location>
</feature>
<feature type="region of interest" description="Disordered" evidence="4">
    <location>
        <begin position="1190"/>
        <end position="1226"/>
    </location>
</feature>
<feature type="region of interest" description="Disordered" evidence="4">
    <location>
        <begin position="1486"/>
        <end position="1511"/>
    </location>
</feature>
<evidence type="ECO:0000313" key="7">
    <source>
        <dbReference type="EMBL" id="RKQ36705.1"/>
    </source>
</evidence>
<feature type="region of interest" description="Disordered" evidence="4">
    <location>
        <begin position="329"/>
        <end position="360"/>
    </location>
</feature>
<evidence type="ECO:0000256" key="1">
    <source>
        <dbReference type="ARBA" id="ARBA00022741"/>
    </source>
</evidence>
<dbReference type="SMART" id="SM00382">
    <property type="entry name" value="AAA"/>
    <property type="match status" value="2"/>
</dbReference>
<keyword evidence="1 3" id="KW-0547">Nucleotide-binding</keyword>
<evidence type="ECO:0000313" key="8">
    <source>
        <dbReference type="Proteomes" id="UP000249516"/>
    </source>
</evidence>
<dbReference type="InterPro" id="IPR002543">
    <property type="entry name" value="FtsK_dom"/>
</dbReference>